<organism evidence="3 4">
    <name type="scientific">endosymbiont of Ridgeia piscesae</name>
    <dbReference type="NCBI Taxonomy" id="54398"/>
    <lineage>
        <taxon>Bacteria</taxon>
        <taxon>Pseudomonadati</taxon>
        <taxon>Pseudomonadota</taxon>
        <taxon>Gammaproteobacteria</taxon>
        <taxon>sulfur-oxidizing symbionts</taxon>
    </lineage>
</organism>
<proteinExistence type="predicted"/>
<dbReference type="AlphaFoldDB" id="A0A0T5YWV2"/>
<evidence type="ECO:0000259" key="2">
    <source>
        <dbReference type="Pfam" id="PF03413"/>
    </source>
</evidence>
<dbReference type="Proteomes" id="UP000051634">
    <property type="component" value="Unassembled WGS sequence"/>
</dbReference>
<feature type="signal peptide" evidence="1">
    <location>
        <begin position="1"/>
        <end position="19"/>
    </location>
</feature>
<dbReference type="OrthoDB" id="6975080at2"/>
<feature type="chain" id="PRO_5006667134" evidence="1">
    <location>
        <begin position="20"/>
        <end position="94"/>
    </location>
</feature>
<accession>A0A0T5YWV2</accession>
<evidence type="ECO:0000313" key="4">
    <source>
        <dbReference type="Proteomes" id="UP000051634"/>
    </source>
</evidence>
<dbReference type="RefSeq" id="WP_138921710.1">
    <property type="nucleotide sequence ID" value="NZ_KQ557128.1"/>
</dbReference>
<keyword evidence="4" id="KW-1185">Reference proteome</keyword>
<dbReference type="EMBL" id="LDXT01000085">
    <property type="protein sequence ID" value="KRT55027.1"/>
    <property type="molecule type" value="Genomic_DNA"/>
</dbReference>
<reference evidence="3 4" key="1">
    <citation type="submission" date="2015-11" db="EMBL/GenBank/DDBJ databases">
        <title>The genome of Candidatus Endoriftia persephone in Ridgeia piscesae and population structure of the North Eastern Pacific vestimentiferan symbionts.</title>
        <authorList>
            <person name="Perez M."/>
            <person name="Juniper K.S."/>
        </authorList>
    </citation>
    <scope>NUCLEOTIDE SEQUENCE [LARGE SCALE GENOMIC DNA]</scope>
    <source>
        <strain evidence="3">Ind11</strain>
    </source>
</reference>
<protein>
    <submittedName>
        <fullName evidence="3">Peptidase propeptide and YPEB domain</fullName>
    </submittedName>
</protein>
<evidence type="ECO:0000256" key="1">
    <source>
        <dbReference type="SAM" id="SignalP"/>
    </source>
</evidence>
<feature type="domain" description="PepSY" evidence="2">
    <location>
        <begin position="45"/>
        <end position="90"/>
    </location>
</feature>
<dbReference type="Pfam" id="PF03413">
    <property type="entry name" value="PepSY"/>
    <property type="match status" value="1"/>
</dbReference>
<name>A0A0T5YWV2_9GAMM</name>
<dbReference type="Gene3D" id="3.10.450.40">
    <property type="match status" value="1"/>
</dbReference>
<dbReference type="InterPro" id="IPR025711">
    <property type="entry name" value="PepSY"/>
</dbReference>
<gene>
    <name evidence="3" type="ORF">Ga0074115_11282</name>
</gene>
<comment type="caution">
    <text evidence="3">The sequence shown here is derived from an EMBL/GenBank/DDBJ whole genome shotgun (WGS) entry which is preliminary data.</text>
</comment>
<keyword evidence="1" id="KW-0732">Signal</keyword>
<evidence type="ECO:0000313" key="3">
    <source>
        <dbReference type="EMBL" id="KRT55027.1"/>
    </source>
</evidence>
<sequence length="94" mass="10790">MTRTLLLLVLLGGLTPAFTSDHDEALRLKQAGEILPLKTILERLQQPGQILEVELEHKQGRLVYELELLDEQGRVWEFYFDAASGEMIKKKIEN</sequence>